<comment type="caution">
    <text evidence="1">The sequence shown here is derived from an EMBL/GenBank/DDBJ whole genome shotgun (WGS) entry which is preliminary data.</text>
</comment>
<organism evidence="1 2">
    <name type="scientific">Hydnum rufescens UP504</name>
    <dbReference type="NCBI Taxonomy" id="1448309"/>
    <lineage>
        <taxon>Eukaryota</taxon>
        <taxon>Fungi</taxon>
        <taxon>Dikarya</taxon>
        <taxon>Basidiomycota</taxon>
        <taxon>Agaricomycotina</taxon>
        <taxon>Agaricomycetes</taxon>
        <taxon>Cantharellales</taxon>
        <taxon>Hydnaceae</taxon>
        <taxon>Hydnum</taxon>
    </lineage>
</organism>
<proteinExistence type="predicted"/>
<accession>A0A9P6ARE2</accession>
<sequence length="349" mass="39824">MVLGKAVRRRHFELPFDVLCEIIAWADRPSLHELSVLNHECHHQVNKHLWRTLVLRGDDGALSFGAEMILGNACRAQCVREMTIMFSDCEAYERKSYFHATLDQICRSPQHTPFLQKLDIRVDESYSDVARMLSDYDFPFELEAFCTNLYYSDGLGGFLLKHPEIRDFTQYTRRSLPQSMSPELLPRIRTLSYPMVGIVDMVRGRPVARMVLDLRSDENLADGLQAISVSSADVLDLKVVIHISTILQPFLESLVIRAPSLKNLTIKLQNYAAFCELQHDTHLSTLRGIKAHPTLQSICWRGVLVPPNLRNPALYCGPALRKLEIFAMRPQFLFERVGDGRNGSIPCQK</sequence>
<protein>
    <recommendedName>
        <fullName evidence="3">F-box domain-containing protein</fullName>
    </recommendedName>
</protein>
<dbReference type="Proteomes" id="UP000886523">
    <property type="component" value="Unassembled WGS sequence"/>
</dbReference>
<keyword evidence="2" id="KW-1185">Reference proteome</keyword>
<dbReference type="EMBL" id="MU129024">
    <property type="protein sequence ID" value="KAF9510075.1"/>
    <property type="molecule type" value="Genomic_DNA"/>
</dbReference>
<name>A0A9P6ARE2_9AGAM</name>
<dbReference type="AlphaFoldDB" id="A0A9P6ARE2"/>
<evidence type="ECO:0000313" key="1">
    <source>
        <dbReference type="EMBL" id="KAF9510075.1"/>
    </source>
</evidence>
<evidence type="ECO:0008006" key="3">
    <source>
        <dbReference type="Google" id="ProtNLM"/>
    </source>
</evidence>
<reference evidence="1" key="1">
    <citation type="journal article" date="2020" name="Nat. Commun.">
        <title>Large-scale genome sequencing of mycorrhizal fungi provides insights into the early evolution of symbiotic traits.</title>
        <authorList>
            <person name="Miyauchi S."/>
            <person name="Kiss E."/>
            <person name="Kuo A."/>
            <person name="Drula E."/>
            <person name="Kohler A."/>
            <person name="Sanchez-Garcia M."/>
            <person name="Morin E."/>
            <person name="Andreopoulos B."/>
            <person name="Barry K.W."/>
            <person name="Bonito G."/>
            <person name="Buee M."/>
            <person name="Carver A."/>
            <person name="Chen C."/>
            <person name="Cichocki N."/>
            <person name="Clum A."/>
            <person name="Culley D."/>
            <person name="Crous P.W."/>
            <person name="Fauchery L."/>
            <person name="Girlanda M."/>
            <person name="Hayes R.D."/>
            <person name="Keri Z."/>
            <person name="LaButti K."/>
            <person name="Lipzen A."/>
            <person name="Lombard V."/>
            <person name="Magnuson J."/>
            <person name="Maillard F."/>
            <person name="Murat C."/>
            <person name="Nolan M."/>
            <person name="Ohm R.A."/>
            <person name="Pangilinan J."/>
            <person name="Pereira M.F."/>
            <person name="Perotto S."/>
            <person name="Peter M."/>
            <person name="Pfister S."/>
            <person name="Riley R."/>
            <person name="Sitrit Y."/>
            <person name="Stielow J.B."/>
            <person name="Szollosi G."/>
            <person name="Zifcakova L."/>
            <person name="Stursova M."/>
            <person name="Spatafora J.W."/>
            <person name="Tedersoo L."/>
            <person name="Vaario L.M."/>
            <person name="Yamada A."/>
            <person name="Yan M."/>
            <person name="Wang P."/>
            <person name="Xu J."/>
            <person name="Bruns T."/>
            <person name="Baldrian P."/>
            <person name="Vilgalys R."/>
            <person name="Dunand C."/>
            <person name="Henrissat B."/>
            <person name="Grigoriev I.V."/>
            <person name="Hibbett D."/>
            <person name="Nagy L.G."/>
            <person name="Martin F.M."/>
        </authorList>
    </citation>
    <scope>NUCLEOTIDE SEQUENCE</scope>
    <source>
        <strain evidence="1">UP504</strain>
    </source>
</reference>
<dbReference type="OrthoDB" id="3326915at2759"/>
<gene>
    <name evidence="1" type="ORF">BS47DRAFT_1384140</name>
</gene>
<evidence type="ECO:0000313" key="2">
    <source>
        <dbReference type="Proteomes" id="UP000886523"/>
    </source>
</evidence>